<evidence type="ECO:0000256" key="4">
    <source>
        <dbReference type="ARBA" id="ARBA00022827"/>
    </source>
</evidence>
<dbReference type="GO" id="GO:0003995">
    <property type="term" value="F:acyl-CoA dehydrogenase activity"/>
    <property type="evidence" value="ECO:0007669"/>
    <property type="project" value="TreeGrafter"/>
</dbReference>
<proteinExistence type="inferred from homology"/>
<protein>
    <submittedName>
        <fullName evidence="11">Alkylation response protein AidB-like acyl-CoA dehydrogenase</fullName>
    </submittedName>
</protein>
<dbReference type="AlphaFoldDB" id="A0A285CS98"/>
<dbReference type="InterPro" id="IPR036250">
    <property type="entry name" value="AcylCo_DH-like_C"/>
</dbReference>
<dbReference type="PANTHER" id="PTHR43884:SF25">
    <property type="entry name" value="ACYL-COA DEHYDROGENASE YDBM-RELATED"/>
    <property type="match status" value="1"/>
</dbReference>
<evidence type="ECO:0000256" key="5">
    <source>
        <dbReference type="ARBA" id="ARBA00023002"/>
    </source>
</evidence>
<accession>A0A285CS98</accession>
<feature type="domain" description="Acyl-CoA oxidase/dehydrogenase middle" evidence="9">
    <location>
        <begin position="127"/>
        <end position="219"/>
    </location>
</feature>
<gene>
    <name evidence="11" type="ORF">SAMN05877753_104115</name>
</gene>
<dbReference type="PIRSF" id="PIRSF016578">
    <property type="entry name" value="HsaA"/>
    <property type="match status" value="1"/>
</dbReference>
<keyword evidence="4 6" id="KW-0274">FAD</keyword>
<dbReference type="GO" id="GO:0050660">
    <property type="term" value="F:flavin adenine dinucleotide binding"/>
    <property type="evidence" value="ECO:0007669"/>
    <property type="project" value="InterPro"/>
</dbReference>
<dbReference type="InterPro" id="IPR006091">
    <property type="entry name" value="Acyl-CoA_Oxase/DH_mid-dom"/>
</dbReference>
<evidence type="ECO:0000256" key="2">
    <source>
        <dbReference type="ARBA" id="ARBA00009347"/>
    </source>
</evidence>
<dbReference type="InterPro" id="IPR037069">
    <property type="entry name" value="AcylCoA_DH/ox_N_sf"/>
</dbReference>
<dbReference type="PANTHER" id="PTHR43884">
    <property type="entry name" value="ACYL-COA DEHYDROGENASE"/>
    <property type="match status" value="1"/>
</dbReference>
<evidence type="ECO:0000256" key="3">
    <source>
        <dbReference type="ARBA" id="ARBA00022630"/>
    </source>
</evidence>
<dbReference type="SUPFAM" id="SSF56645">
    <property type="entry name" value="Acyl-CoA dehydrogenase NM domain-like"/>
    <property type="match status" value="1"/>
</dbReference>
<dbReference type="Pfam" id="PF00441">
    <property type="entry name" value="Acyl-CoA_dh_1"/>
    <property type="match status" value="1"/>
</dbReference>
<dbReference type="Gene3D" id="1.20.140.10">
    <property type="entry name" value="Butyryl-CoA Dehydrogenase, subunit A, domain 3"/>
    <property type="match status" value="1"/>
</dbReference>
<evidence type="ECO:0000256" key="1">
    <source>
        <dbReference type="ARBA" id="ARBA00001974"/>
    </source>
</evidence>
<dbReference type="Gene3D" id="1.10.540.10">
    <property type="entry name" value="Acyl-CoA dehydrogenase/oxidase, N-terminal domain"/>
    <property type="match status" value="1"/>
</dbReference>
<evidence type="ECO:0000259" key="8">
    <source>
        <dbReference type="Pfam" id="PF00441"/>
    </source>
</evidence>
<dbReference type="InterPro" id="IPR009075">
    <property type="entry name" value="AcylCo_DH/oxidase_C"/>
</dbReference>
<comment type="cofactor">
    <cofactor evidence="1 6">
        <name>FAD</name>
        <dbReference type="ChEBI" id="CHEBI:57692"/>
    </cofactor>
</comment>
<evidence type="ECO:0000313" key="11">
    <source>
        <dbReference type="EMBL" id="SNX70431.1"/>
    </source>
</evidence>
<dbReference type="Gene3D" id="2.40.110.10">
    <property type="entry name" value="Butyryl-CoA Dehydrogenase, subunit A, domain 2"/>
    <property type="match status" value="1"/>
</dbReference>
<dbReference type="CDD" id="cd00567">
    <property type="entry name" value="ACAD"/>
    <property type="match status" value="1"/>
</dbReference>
<evidence type="ECO:0000256" key="6">
    <source>
        <dbReference type="RuleBase" id="RU362125"/>
    </source>
</evidence>
<keyword evidence="3 6" id="KW-0285">Flavoprotein</keyword>
<organism evidence="11 12">
    <name type="scientific">Bacillus oleivorans</name>
    <dbReference type="NCBI Taxonomy" id="1448271"/>
    <lineage>
        <taxon>Bacteria</taxon>
        <taxon>Bacillati</taxon>
        <taxon>Bacillota</taxon>
        <taxon>Bacilli</taxon>
        <taxon>Bacillales</taxon>
        <taxon>Bacillaceae</taxon>
        <taxon>Bacillus</taxon>
    </lineage>
</organism>
<sequence>MVQPLFIRNETEQFWVEKAKRLAEEFKETAIEHDRSATFPFDHFTRLKEEGFTKLTVMEEYGGVNFSLYPFLLVQEEIAKGDGATALCLGWQNGLFLQLKETQKWEPDKFEWISRVAVQKGILLNSAATEPKTGSPARGGKPETEAKQTNEGWVISGRKTFTSLAPALDYFIVTAWIEEKNTIGEFLIAKESEGLKIEETWDSLGMRSTRSDDLILDHVLVSHDAMVSLKGTAKSIPQAWLLHIPAVYLGIAQAARDYAVQFAKDYQPNSMPHPISEVPEVRRKVAQMDLQLMNARHFMYHVASLWDTNGTARLELGPALMAVKTAVTNAAIEVVDLAMRVVGGHSLSKSAPLEKYYRDVRAGLHNPPSDDITYKVLGDQAFDK</sequence>
<dbReference type="OrthoDB" id="9785203at2"/>
<dbReference type="EMBL" id="OAOP01000004">
    <property type="protein sequence ID" value="SNX70431.1"/>
    <property type="molecule type" value="Genomic_DNA"/>
</dbReference>
<evidence type="ECO:0000256" key="7">
    <source>
        <dbReference type="SAM" id="MobiDB-lite"/>
    </source>
</evidence>
<dbReference type="Proteomes" id="UP000219546">
    <property type="component" value="Unassembled WGS sequence"/>
</dbReference>
<dbReference type="Pfam" id="PF02771">
    <property type="entry name" value="Acyl-CoA_dh_N"/>
    <property type="match status" value="1"/>
</dbReference>
<reference evidence="11 12" key="1">
    <citation type="submission" date="2017-08" db="EMBL/GenBank/DDBJ databases">
        <authorList>
            <person name="de Groot N.N."/>
        </authorList>
    </citation>
    <scope>NUCLEOTIDE SEQUENCE [LARGE SCALE GENOMIC DNA]</scope>
    <source>
        <strain evidence="11 12">JC228</strain>
    </source>
</reference>
<feature type="region of interest" description="Disordered" evidence="7">
    <location>
        <begin position="129"/>
        <end position="148"/>
    </location>
</feature>
<dbReference type="RefSeq" id="WP_097158519.1">
    <property type="nucleotide sequence ID" value="NZ_JBEPMQ010000010.1"/>
</dbReference>
<name>A0A285CS98_9BACI</name>
<keyword evidence="5 6" id="KW-0560">Oxidoreductase</keyword>
<feature type="domain" description="Acyl-CoA dehydrogenase/oxidase C-terminal" evidence="8">
    <location>
        <begin position="245"/>
        <end position="362"/>
    </location>
</feature>
<dbReference type="InterPro" id="IPR009100">
    <property type="entry name" value="AcylCoA_DH/oxidase_NM_dom_sf"/>
</dbReference>
<dbReference type="Pfam" id="PF02770">
    <property type="entry name" value="Acyl-CoA_dh_M"/>
    <property type="match status" value="1"/>
</dbReference>
<dbReference type="InterPro" id="IPR046373">
    <property type="entry name" value="Acyl-CoA_Oxase/DH_mid-dom_sf"/>
</dbReference>
<evidence type="ECO:0000259" key="9">
    <source>
        <dbReference type="Pfam" id="PF02770"/>
    </source>
</evidence>
<dbReference type="InterPro" id="IPR013786">
    <property type="entry name" value="AcylCoA_DH/ox_N"/>
</dbReference>
<evidence type="ECO:0000259" key="10">
    <source>
        <dbReference type="Pfam" id="PF02771"/>
    </source>
</evidence>
<keyword evidence="12" id="KW-1185">Reference proteome</keyword>
<dbReference type="SUPFAM" id="SSF47203">
    <property type="entry name" value="Acyl-CoA dehydrogenase C-terminal domain-like"/>
    <property type="match status" value="1"/>
</dbReference>
<evidence type="ECO:0000313" key="12">
    <source>
        <dbReference type="Proteomes" id="UP000219546"/>
    </source>
</evidence>
<feature type="domain" description="Acyl-CoA dehydrogenase/oxidase N-terminal" evidence="10">
    <location>
        <begin position="11"/>
        <end position="97"/>
    </location>
</feature>
<comment type="similarity">
    <text evidence="2 6">Belongs to the acyl-CoA dehydrogenase family.</text>
</comment>